<dbReference type="GO" id="GO:0019441">
    <property type="term" value="P:L-tryptophan catabolic process to kynurenine"/>
    <property type="evidence" value="ECO:0007669"/>
    <property type="project" value="InterPro"/>
</dbReference>
<evidence type="ECO:0000313" key="2">
    <source>
        <dbReference type="Proteomes" id="UP000008703"/>
    </source>
</evidence>
<protein>
    <submittedName>
        <fullName evidence="1">Cyclase</fullName>
    </submittedName>
</protein>
<dbReference type="HOGENOM" id="CLU_030671_0_0_11"/>
<dbReference type="AlphaFoldDB" id="G2PDU2"/>
<accession>G2PDU2</accession>
<name>G2PDU2_STRV4</name>
<dbReference type="PANTHER" id="PTHR34861:SF10">
    <property type="entry name" value="CYCLASE"/>
    <property type="match status" value="1"/>
</dbReference>
<organism evidence="1 2">
    <name type="scientific">Streptomyces violaceusniger (strain Tu 4113)</name>
    <dbReference type="NCBI Taxonomy" id="653045"/>
    <lineage>
        <taxon>Bacteria</taxon>
        <taxon>Bacillati</taxon>
        <taxon>Actinomycetota</taxon>
        <taxon>Actinomycetes</taxon>
        <taxon>Kitasatosporales</taxon>
        <taxon>Streptomycetaceae</taxon>
        <taxon>Streptomyces</taxon>
        <taxon>Streptomyces violaceusniger group</taxon>
    </lineage>
</organism>
<dbReference type="InterPro" id="IPR037175">
    <property type="entry name" value="KFase_sf"/>
</dbReference>
<dbReference type="eggNOG" id="COG1878">
    <property type="taxonomic scope" value="Bacteria"/>
</dbReference>
<dbReference type="InterPro" id="IPR007325">
    <property type="entry name" value="KFase/CYL"/>
</dbReference>
<dbReference type="PANTHER" id="PTHR34861">
    <property type="match status" value="1"/>
</dbReference>
<evidence type="ECO:0000313" key="1">
    <source>
        <dbReference type="EMBL" id="AEM82692.1"/>
    </source>
</evidence>
<keyword evidence="2" id="KW-1185">Reference proteome</keyword>
<dbReference type="KEGG" id="svl:Strvi_2995"/>
<dbReference type="Proteomes" id="UP000008703">
    <property type="component" value="Chromosome"/>
</dbReference>
<dbReference type="SUPFAM" id="SSF102198">
    <property type="entry name" value="Putative cyclase"/>
    <property type="match status" value="1"/>
</dbReference>
<gene>
    <name evidence="1" type="ORF">Strvi_2995</name>
</gene>
<dbReference type="EMBL" id="CP002994">
    <property type="protein sequence ID" value="AEM82692.1"/>
    <property type="molecule type" value="Genomic_DNA"/>
</dbReference>
<dbReference type="Gene3D" id="3.50.30.50">
    <property type="entry name" value="Putative cyclase"/>
    <property type="match status" value="1"/>
</dbReference>
<sequence>MGAGGATPTVTEFESCNPNPVRFGAMDASHTGTSNSADLPSNWGRWGEDDQLGTVNLITAEARARGAAEARTGRTVSLAVPIQPAPLISGPFAPSTQDASPVQQMMVYVGSPAPAMADVMLVTNHHPRSTHLDALGHAIRDGRVYPGRPVDEAVTPAGARHGSTTAFAAGLATRGILLDLAADGPLPSGHAVTARDLEAAEERQRVRLESGDALVVRCGWPMTPDPERPMPGMSLDAVRWMHRRGVSLYAGDIGDAHPDLDPACPLPLHRVALPMMGLPLIDAAEVDGLAAVCAELGRYAFLLTVAPPRIHGLTGVPVNPLAVF</sequence>
<reference evidence="1" key="1">
    <citation type="submission" date="2011-08" db="EMBL/GenBank/DDBJ databases">
        <title>Complete sequence of chromosome of Streptomyces violaceusniger Tu 4113.</title>
        <authorList>
            <consortium name="US DOE Joint Genome Institute"/>
            <person name="Lucas S."/>
            <person name="Han J."/>
            <person name="Lapidus A."/>
            <person name="Cheng J.-F."/>
            <person name="Goodwin L."/>
            <person name="Pitluck S."/>
            <person name="Peters L."/>
            <person name="Ivanova N."/>
            <person name="Daligault H."/>
            <person name="Detter J.C."/>
            <person name="Han C."/>
            <person name="Tapia R."/>
            <person name="Land M."/>
            <person name="Hauser L."/>
            <person name="Kyrpides N."/>
            <person name="Ivanova N."/>
            <person name="Pagani I."/>
            <person name="Hagen A."/>
            <person name="Katz L."/>
            <person name="Fiedler H.-P."/>
            <person name="Keasling J."/>
            <person name="Fortman J."/>
            <person name="Woyke T."/>
        </authorList>
    </citation>
    <scope>NUCLEOTIDE SEQUENCE [LARGE SCALE GENOMIC DNA]</scope>
    <source>
        <strain evidence="1">Tu 4113</strain>
    </source>
</reference>
<dbReference type="Pfam" id="PF04199">
    <property type="entry name" value="Cyclase"/>
    <property type="match status" value="1"/>
</dbReference>
<proteinExistence type="predicted"/>
<dbReference type="GO" id="GO:0004061">
    <property type="term" value="F:arylformamidase activity"/>
    <property type="evidence" value="ECO:0007669"/>
    <property type="project" value="InterPro"/>
</dbReference>